<reference evidence="1 2" key="1">
    <citation type="submission" date="2021-03" db="EMBL/GenBank/DDBJ databases">
        <title>Genomic Encyclopedia of Type Strains, Phase IV (KMG-IV): sequencing the most valuable type-strain genomes for metagenomic binning, comparative biology and taxonomic classification.</title>
        <authorList>
            <person name="Goeker M."/>
        </authorList>
    </citation>
    <scope>NUCLEOTIDE SEQUENCE [LARGE SCALE GENOMIC DNA]</scope>
    <source>
        <strain evidence="1 2">DSM 1289</strain>
    </source>
</reference>
<accession>A0ABS4E894</accession>
<protein>
    <submittedName>
        <fullName evidence="1">Uncharacterized protein</fullName>
    </submittedName>
</protein>
<sequence>MNTTNETEELKTEIINMIEEIAETLNDEELEEYVFK</sequence>
<evidence type="ECO:0000313" key="2">
    <source>
        <dbReference type="Proteomes" id="UP000767291"/>
    </source>
</evidence>
<dbReference type="Proteomes" id="UP000767291">
    <property type="component" value="Unassembled WGS sequence"/>
</dbReference>
<keyword evidence="2" id="KW-1185">Reference proteome</keyword>
<dbReference type="EMBL" id="JAGGJX010000001">
    <property type="protein sequence ID" value="MBP1854147.1"/>
    <property type="molecule type" value="Genomic_DNA"/>
</dbReference>
<proteinExistence type="predicted"/>
<evidence type="ECO:0000313" key="1">
    <source>
        <dbReference type="EMBL" id="MBP1854147.1"/>
    </source>
</evidence>
<name>A0ABS4E894_9FIRM</name>
<comment type="caution">
    <text evidence="1">The sequence shown here is derived from an EMBL/GenBank/DDBJ whole genome shotgun (WGS) entry which is preliminary data.</text>
</comment>
<gene>
    <name evidence="1" type="ORF">J2Z43_000537</name>
</gene>
<organism evidence="1 2">
    <name type="scientific">Metaclostridioides mangenotii</name>
    <dbReference type="NCBI Taxonomy" id="1540"/>
    <lineage>
        <taxon>Bacteria</taxon>
        <taxon>Bacillati</taxon>
        <taxon>Bacillota</taxon>
        <taxon>Clostridia</taxon>
        <taxon>Peptostreptococcales</taxon>
        <taxon>Peptostreptococcaceae</taxon>
        <taxon>Metaclostridioides</taxon>
    </lineage>
</organism>